<dbReference type="KEGG" id="efr:EFREU_v1c01160"/>
<protein>
    <submittedName>
        <fullName evidence="1">Uncharacterized protein</fullName>
    </submittedName>
</protein>
<gene>
    <name evidence="1" type="ORF">EFREU_v1c01160</name>
</gene>
<name>A0A2K8NU37_9MOLU</name>
<dbReference type="Proteomes" id="UP000232222">
    <property type="component" value="Chromosome"/>
</dbReference>
<dbReference type="AlphaFoldDB" id="A0A2K8NU37"/>
<keyword evidence="2" id="KW-1185">Reference proteome</keyword>
<dbReference type="EMBL" id="CP024962">
    <property type="protein sequence ID" value="ATZ16143.1"/>
    <property type="molecule type" value="Genomic_DNA"/>
</dbReference>
<accession>A0A2K8NU37</accession>
<dbReference type="RefSeq" id="WP_100609103.1">
    <property type="nucleotide sequence ID" value="NZ_CP024962.1"/>
</dbReference>
<sequence length="283" mass="32165">MINGALFKAEFKRSWVVVLIFSILAIGLAAFGLLTHWFYDQNDSNGFTTGTFVFLKVIIFHFGMPLLYTIYGFVIISSTLLKDIDKGYLASWLTTPLSRYKIFFTKIFVFLLGFVIISACLVISQMIFYGINTYDFSKGVGRLLLSDLALIVFGFFWLGIMWIIAASLPNNWSVWTVLIGLTLWFIVAYILGQGETLFGEGKLGKTLSYFRYFTILSLQKDSLSFVSEWVNGGDDGMWISMWRIVIPPIKAMDYAWQLPLMFVVGSACWSGSLLVLRNRSFNI</sequence>
<organism evidence="1 2">
    <name type="scientific">Entomoplasma freundtii</name>
    <dbReference type="NCBI Taxonomy" id="74700"/>
    <lineage>
        <taxon>Bacteria</taxon>
        <taxon>Bacillati</taxon>
        <taxon>Mycoplasmatota</taxon>
        <taxon>Mollicutes</taxon>
        <taxon>Entomoplasmatales</taxon>
        <taxon>Entomoplasmataceae</taxon>
        <taxon>Entomoplasma</taxon>
    </lineage>
</organism>
<evidence type="ECO:0000313" key="1">
    <source>
        <dbReference type="EMBL" id="ATZ16143.1"/>
    </source>
</evidence>
<reference evidence="1 2" key="1">
    <citation type="submission" date="2017-11" db="EMBL/GenBank/DDBJ databases">
        <title>Genome sequence of Entomoplasma freundtii BARC 318 (ATCC 51999).</title>
        <authorList>
            <person name="Lo W.-S."/>
            <person name="Gasparich G.E."/>
            <person name="Kuo C.-H."/>
        </authorList>
    </citation>
    <scope>NUCLEOTIDE SEQUENCE [LARGE SCALE GENOMIC DNA]</scope>
    <source>
        <strain evidence="1 2">BARC 318</strain>
    </source>
</reference>
<proteinExistence type="predicted"/>
<dbReference type="OrthoDB" id="389219at2"/>
<evidence type="ECO:0000313" key="2">
    <source>
        <dbReference type="Proteomes" id="UP000232222"/>
    </source>
</evidence>